<protein>
    <submittedName>
        <fullName evidence="2">Uncharacterized protein</fullName>
    </submittedName>
</protein>
<name>A0A1L9RJP4_ASPWE</name>
<evidence type="ECO:0000313" key="3">
    <source>
        <dbReference type="Proteomes" id="UP000184383"/>
    </source>
</evidence>
<dbReference type="GeneID" id="63755272"/>
<dbReference type="VEuPathDB" id="FungiDB:ASPWEDRAFT_739939"/>
<evidence type="ECO:0000256" key="1">
    <source>
        <dbReference type="SAM" id="SignalP"/>
    </source>
</evidence>
<dbReference type="AlphaFoldDB" id="A0A1L9RJP4"/>
<dbReference type="Proteomes" id="UP000184383">
    <property type="component" value="Unassembled WGS sequence"/>
</dbReference>
<dbReference type="EMBL" id="KV878212">
    <property type="protein sequence ID" value="OJJ35067.1"/>
    <property type="molecule type" value="Genomic_DNA"/>
</dbReference>
<reference evidence="3" key="1">
    <citation type="journal article" date="2017" name="Genome Biol.">
        <title>Comparative genomics reveals high biological diversity and specific adaptations in the industrially and medically important fungal genus Aspergillus.</title>
        <authorList>
            <person name="de Vries R.P."/>
            <person name="Riley R."/>
            <person name="Wiebenga A."/>
            <person name="Aguilar-Osorio G."/>
            <person name="Amillis S."/>
            <person name="Uchima C.A."/>
            <person name="Anderluh G."/>
            <person name="Asadollahi M."/>
            <person name="Askin M."/>
            <person name="Barry K."/>
            <person name="Battaglia E."/>
            <person name="Bayram O."/>
            <person name="Benocci T."/>
            <person name="Braus-Stromeyer S.A."/>
            <person name="Caldana C."/>
            <person name="Canovas D."/>
            <person name="Cerqueira G.C."/>
            <person name="Chen F."/>
            <person name="Chen W."/>
            <person name="Choi C."/>
            <person name="Clum A."/>
            <person name="Dos Santos R.A."/>
            <person name="Damasio A.R."/>
            <person name="Diallinas G."/>
            <person name="Emri T."/>
            <person name="Fekete E."/>
            <person name="Flipphi M."/>
            <person name="Freyberg S."/>
            <person name="Gallo A."/>
            <person name="Gournas C."/>
            <person name="Habgood R."/>
            <person name="Hainaut M."/>
            <person name="Harispe M.L."/>
            <person name="Henrissat B."/>
            <person name="Hilden K.S."/>
            <person name="Hope R."/>
            <person name="Hossain A."/>
            <person name="Karabika E."/>
            <person name="Karaffa L."/>
            <person name="Karanyi Z."/>
            <person name="Krasevec N."/>
            <person name="Kuo A."/>
            <person name="Kusch H."/>
            <person name="LaButti K."/>
            <person name="Lagendijk E.L."/>
            <person name="Lapidus A."/>
            <person name="Levasseur A."/>
            <person name="Lindquist E."/>
            <person name="Lipzen A."/>
            <person name="Logrieco A.F."/>
            <person name="MacCabe A."/>
            <person name="Maekelae M.R."/>
            <person name="Malavazi I."/>
            <person name="Melin P."/>
            <person name="Meyer V."/>
            <person name="Mielnichuk N."/>
            <person name="Miskei M."/>
            <person name="Molnar A.P."/>
            <person name="Mule G."/>
            <person name="Ngan C.Y."/>
            <person name="Orejas M."/>
            <person name="Orosz E."/>
            <person name="Ouedraogo J.P."/>
            <person name="Overkamp K.M."/>
            <person name="Park H.-S."/>
            <person name="Perrone G."/>
            <person name="Piumi F."/>
            <person name="Punt P.J."/>
            <person name="Ram A.F."/>
            <person name="Ramon A."/>
            <person name="Rauscher S."/>
            <person name="Record E."/>
            <person name="Riano-Pachon D.M."/>
            <person name="Robert V."/>
            <person name="Roehrig J."/>
            <person name="Ruller R."/>
            <person name="Salamov A."/>
            <person name="Salih N.S."/>
            <person name="Samson R.A."/>
            <person name="Sandor E."/>
            <person name="Sanguinetti M."/>
            <person name="Schuetze T."/>
            <person name="Sepcic K."/>
            <person name="Shelest E."/>
            <person name="Sherlock G."/>
            <person name="Sophianopoulou V."/>
            <person name="Squina F.M."/>
            <person name="Sun H."/>
            <person name="Susca A."/>
            <person name="Todd R.B."/>
            <person name="Tsang A."/>
            <person name="Unkles S.E."/>
            <person name="van de Wiele N."/>
            <person name="van Rossen-Uffink D."/>
            <person name="Oliveira J.V."/>
            <person name="Vesth T.C."/>
            <person name="Visser J."/>
            <person name="Yu J.-H."/>
            <person name="Zhou M."/>
            <person name="Andersen M.R."/>
            <person name="Archer D.B."/>
            <person name="Baker S.E."/>
            <person name="Benoit I."/>
            <person name="Brakhage A.A."/>
            <person name="Braus G.H."/>
            <person name="Fischer R."/>
            <person name="Frisvad J.C."/>
            <person name="Goldman G.H."/>
            <person name="Houbraken J."/>
            <person name="Oakley B."/>
            <person name="Pocsi I."/>
            <person name="Scazzocchio C."/>
            <person name="Seiboth B."/>
            <person name="vanKuyk P.A."/>
            <person name="Wortman J."/>
            <person name="Dyer P.S."/>
            <person name="Grigoriev I.V."/>
        </authorList>
    </citation>
    <scope>NUCLEOTIDE SEQUENCE [LARGE SCALE GENOMIC DNA]</scope>
    <source>
        <strain evidence="3">DTO 134E9</strain>
    </source>
</reference>
<keyword evidence="1" id="KW-0732">Signal</keyword>
<gene>
    <name evidence="2" type="ORF">ASPWEDRAFT_739939</name>
</gene>
<keyword evidence="3" id="KW-1185">Reference proteome</keyword>
<accession>A0A1L9RJP4</accession>
<sequence length="439" mass="48607">MKYWSALALFTSLPLALSASETPAAKIGQTPQKNAGGWGCIQTSSICEADKDQSTLHEDPKTDLPGRSLREARWNVKLQIEKVYSPLAGLVSSFLETTSQVSTTHPTCLKMRIDWCLVLEPSSCGHHLKDAGLENLLRALLGQCFVHDTITLNAFIEYYITILHQAIDLYEIIIKNGCDKPGPKPDPKPDPEPDTCDSPCQWLPLELNAPRDHLSSTSSGHKQLPKPNTLAPTDKYPFDTWVTTFPDDDLDIYVNNKKAQPDASGTGYLIPGGTPVKDVFYKSSKGADIQFFGACSKDTPCVSDEVKTWTNDAVTEPAPTKDFDVSDYDFDLVFTVQDTSIATEQYTILADGEEVGKTHSRLTLGDDKYNTKHIVNAYVGDYAAGAINGITHEGFWGSFIIPKETKTVTIDMEFFKSAYPTYVFTYRLDKLCDCWGQRA</sequence>
<organism evidence="2 3">
    <name type="scientific">Aspergillus wentii DTO 134E9</name>
    <dbReference type="NCBI Taxonomy" id="1073089"/>
    <lineage>
        <taxon>Eukaryota</taxon>
        <taxon>Fungi</taxon>
        <taxon>Dikarya</taxon>
        <taxon>Ascomycota</taxon>
        <taxon>Pezizomycotina</taxon>
        <taxon>Eurotiomycetes</taxon>
        <taxon>Eurotiomycetidae</taxon>
        <taxon>Eurotiales</taxon>
        <taxon>Aspergillaceae</taxon>
        <taxon>Aspergillus</taxon>
        <taxon>Aspergillus subgen. Cremei</taxon>
    </lineage>
</organism>
<dbReference type="RefSeq" id="XP_040688743.1">
    <property type="nucleotide sequence ID" value="XM_040839424.1"/>
</dbReference>
<feature type="signal peptide" evidence="1">
    <location>
        <begin position="1"/>
        <end position="19"/>
    </location>
</feature>
<dbReference type="OrthoDB" id="7250310at2759"/>
<evidence type="ECO:0000313" key="2">
    <source>
        <dbReference type="EMBL" id="OJJ35067.1"/>
    </source>
</evidence>
<proteinExistence type="predicted"/>
<feature type="chain" id="PRO_5012838054" evidence="1">
    <location>
        <begin position="20"/>
        <end position="439"/>
    </location>
</feature>